<name>Q75SX9_ECOLX</name>
<organism evidence="1">
    <name type="scientific">Escherichia coli</name>
    <dbReference type="NCBI Taxonomy" id="562"/>
    <lineage>
        <taxon>Bacteria</taxon>
        <taxon>Pseudomonadati</taxon>
        <taxon>Pseudomonadota</taxon>
        <taxon>Gammaproteobacteria</taxon>
        <taxon>Enterobacterales</taxon>
        <taxon>Enterobacteriaceae</taxon>
        <taxon>Escherichia</taxon>
    </lineage>
</organism>
<reference evidence="1" key="1">
    <citation type="journal article" date="2004" name="Genes Genet. Syst.">
        <title>Characterization of six flagellin genes in the H3, H53 and H54 standard strains of Escherichia coli.</title>
        <authorList>
            <person name="Tominaga A."/>
        </authorList>
    </citation>
    <scope>NUCLEOTIDE SEQUENCE</scope>
    <source>
        <strain evidence="1">E480-68</strain>
    </source>
</reference>
<dbReference type="EMBL" id="AB128917">
    <property type="protein sequence ID" value="BAD14965.1"/>
    <property type="molecule type" value="Genomic_DNA"/>
</dbReference>
<sequence>MTMRSCRECGQKVSSEAKVCPGCGVKKPYQSPVRGFIFLGIIAIAIYKGCSGGGSENTGNSYYSNDVASNDAPTSQPFVAPEAVKVKKAASVNLMPASTTPFTQSQVCRAAIAGMFGKNVGKTQVAKTKTAGVFNVSYIRPSDNQRFSFDCKLSDDNVIWKESGQSSNRWRGTGNVEFNVVFMVRDDELTVKELHADSDDVTYKFSKKDFR</sequence>
<evidence type="ECO:0000313" key="1">
    <source>
        <dbReference type="EMBL" id="BAD14965.1"/>
    </source>
</evidence>
<protein>
    <recommendedName>
        <fullName evidence="2">Zinc ribbon domain-containing protein</fullName>
    </recommendedName>
</protein>
<dbReference type="AlphaFoldDB" id="Q75SX9"/>
<evidence type="ECO:0008006" key="2">
    <source>
        <dbReference type="Google" id="ProtNLM"/>
    </source>
</evidence>
<proteinExistence type="predicted"/>
<accession>Q75SX9</accession>
<dbReference type="RefSeq" id="WP_205883926.1">
    <property type="nucleotide sequence ID" value="NZ_BGFG01000061.1"/>
</dbReference>